<evidence type="ECO:0000256" key="1">
    <source>
        <dbReference type="SAM" id="Phobius"/>
    </source>
</evidence>
<protein>
    <submittedName>
        <fullName evidence="2">Uncharacterized protein</fullName>
    </submittedName>
</protein>
<name>A0A7C9A844_OPUST</name>
<feature type="transmembrane region" description="Helical" evidence="1">
    <location>
        <begin position="71"/>
        <end position="92"/>
    </location>
</feature>
<reference evidence="2" key="1">
    <citation type="journal article" date="2013" name="J. Plant Res.">
        <title>Effect of fungi and light on seed germination of three Opuntia species from semiarid lands of central Mexico.</title>
        <authorList>
            <person name="Delgado-Sanchez P."/>
            <person name="Jimenez-Bremont J.F."/>
            <person name="Guerrero-Gonzalez Mde L."/>
            <person name="Flores J."/>
        </authorList>
    </citation>
    <scope>NUCLEOTIDE SEQUENCE</scope>
    <source>
        <tissue evidence="2">Cladode</tissue>
    </source>
</reference>
<evidence type="ECO:0000313" key="2">
    <source>
        <dbReference type="EMBL" id="MBA4661872.1"/>
    </source>
</evidence>
<dbReference type="AlphaFoldDB" id="A0A7C9A844"/>
<accession>A0A7C9A844</accession>
<keyword evidence="1" id="KW-0812">Transmembrane</keyword>
<proteinExistence type="predicted"/>
<keyword evidence="1" id="KW-1133">Transmembrane helix</keyword>
<organism evidence="2">
    <name type="scientific">Opuntia streptacantha</name>
    <name type="common">Prickly pear cactus</name>
    <name type="synonym">Opuntia cardona</name>
    <dbReference type="NCBI Taxonomy" id="393608"/>
    <lineage>
        <taxon>Eukaryota</taxon>
        <taxon>Viridiplantae</taxon>
        <taxon>Streptophyta</taxon>
        <taxon>Embryophyta</taxon>
        <taxon>Tracheophyta</taxon>
        <taxon>Spermatophyta</taxon>
        <taxon>Magnoliopsida</taxon>
        <taxon>eudicotyledons</taxon>
        <taxon>Gunneridae</taxon>
        <taxon>Pentapetalae</taxon>
        <taxon>Caryophyllales</taxon>
        <taxon>Cactineae</taxon>
        <taxon>Cactaceae</taxon>
        <taxon>Opuntioideae</taxon>
        <taxon>Opuntia</taxon>
    </lineage>
</organism>
<reference evidence="2" key="2">
    <citation type="submission" date="2020-07" db="EMBL/GenBank/DDBJ databases">
        <authorList>
            <person name="Vera ALvarez R."/>
            <person name="Arias-Moreno D.M."/>
            <person name="Jimenez-Jacinto V."/>
            <person name="Jimenez-Bremont J.F."/>
            <person name="Swaminathan K."/>
            <person name="Moose S.P."/>
            <person name="Guerrero-Gonzalez M.L."/>
            <person name="Marino-Ramirez L."/>
            <person name="Landsman D."/>
            <person name="Rodriguez-Kessler M."/>
            <person name="Delgado-Sanchez P."/>
        </authorList>
    </citation>
    <scope>NUCLEOTIDE SEQUENCE</scope>
    <source>
        <tissue evidence="2">Cladode</tissue>
    </source>
</reference>
<dbReference type="EMBL" id="GISG01214012">
    <property type="protein sequence ID" value="MBA4661872.1"/>
    <property type="molecule type" value="Transcribed_RNA"/>
</dbReference>
<keyword evidence="1" id="KW-0472">Membrane</keyword>
<sequence>MTITTMPPETAENVCTMEITLDHMGRHPRKGGSFRKIHGGLMLVIIGDQMNMTILNQTRRLPMLQFLPLQHLVQVLTVIPLVNVIGLIWKMMTKLFLYPERRLKGAPPQEKMALMCYMRRD</sequence>